<dbReference type="eggNOG" id="ENOG5031FGC">
    <property type="taxonomic scope" value="Bacteria"/>
</dbReference>
<dbReference type="EMBL" id="CCSD01000105">
    <property type="protein sequence ID" value="CDZ91951.1"/>
    <property type="molecule type" value="Genomic_DNA"/>
</dbReference>
<sequence>MSFLPLSAGAPADEAETMTVLLLVLVVFVVLDALALTGRTPDTHREETQFGDYRV</sequence>
<evidence type="ECO:0000313" key="2">
    <source>
        <dbReference type="EMBL" id="CDZ91951.1"/>
    </source>
</evidence>
<dbReference type="Proteomes" id="UP000042997">
    <property type="component" value="Unassembled WGS sequence"/>
</dbReference>
<feature type="transmembrane region" description="Helical" evidence="1">
    <location>
        <begin position="20"/>
        <end position="37"/>
    </location>
</feature>
<accession>A0A098BW56</accession>
<organism evidence="2 3">
    <name type="scientific">Rhodococcus ruber</name>
    <dbReference type="NCBI Taxonomy" id="1830"/>
    <lineage>
        <taxon>Bacteria</taxon>
        <taxon>Bacillati</taxon>
        <taxon>Actinomycetota</taxon>
        <taxon>Actinomycetes</taxon>
        <taxon>Mycobacteriales</taxon>
        <taxon>Nocardiaceae</taxon>
        <taxon>Rhodococcus</taxon>
    </lineage>
</organism>
<keyword evidence="1" id="KW-0472">Membrane</keyword>
<gene>
    <name evidence="2" type="ORF">RHRU231_90036</name>
</gene>
<dbReference type="RefSeq" id="WP_017681328.1">
    <property type="nucleotide sequence ID" value="NZ_CP024315.1"/>
</dbReference>
<reference evidence="2 3" key="1">
    <citation type="journal article" date="2014" name="Genome Announc.">
        <title>Draft Genome Sequence of Propane- and Butane-Oxidizing Actinobacterium Rhodococcus ruber IEGM 231.</title>
        <authorList>
            <person name="Ivshina I.B."/>
            <person name="Kuyukina M.S."/>
            <person name="Krivoruchko A.V."/>
            <person name="Barbe V."/>
            <person name="Fischer C."/>
        </authorList>
    </citation>
    <scope>NUCLEOTIDE SEQUENCE [LARGE SCALE GENOMIC DNA]</scope>
</reference>
<evidence type="ECO:0000256" key="1">
    <source>
        <dbReference type="SAM" id="Phobius"/>
    </source>
</evidence>
<evidence type="ECO:0000313" key="3">
    <source>
        <dbReference type="Proteomes" id="UP000042997"/>
    </source>
</evidence>
<keyword evidence="1" id="KW-0812">Transmembrane</keyword>
<name>A0A098BW56_9NOCA</name>
<proteinExistence type="predicted"/>
<keyword evidence="1" id="KW-1133">Transmembrane helix</keyword>
<protein>
    <submittedName>
        <fullName evidence="2">Uncharacterized protein</fullName>
    </submittedName>
</protein>
<dbReference type="AlphaFoldDB" id="A0A098BW56"/>